<feature type="compositionally biased region" description="Acidic residues" evidence="2">
    <location>
        <begin position="426"/>
        <end position="437"/>
    </location>
</feature>
<keyword evidence="5" id="KW-1185">Reference proteome</keyword>
<name>A0A9Q0M7T5_BLOTA</name>
<feature type="domain" description="Saccharopine dehydrogenase NADP binding" evidence="3">
    <location>
        <begin position="19"/>
        <end position="98"/>
    </location>
</feature>
<protein>
    <recommendedName>
        <fullName evidence="3">Saccharopine dehydrogenase NADP binding domain-containing protein</fullName>
    </recommendedName>
</protein>
<organism evidence="4 5">
    <name type="scientific">Blomia tropicalis</name>
    <name type="common">Mite</name>
    <dbReference type="NCBI Taxonomy" id="40697"/>
    <lineage>
        <taxon>Eukaryota</taxon>
        <taxon>Metazoa</taxon>
        <taxon>Ecdysozoa</taxon>
        <taxon>Arthropoda</taxon>
        <taxon>Chelicerata</taxon>
        <taxon>Arachnida</taxon>
        <taxon>Acari</taxon>
        <taxon>Acariformes</taxon>
        <taxon>Sarcoptiformes</taxon>
        <taxon>Astigmata</taxon>
        <taxon>Glycyphagoidea</taxon>
        <taxon>Echimyopodidae</taxon>
        <taxon>Blomia</taxon>
    </lineage>
</organism>
<dbReference type="Gene3D" id="3.40.50.720">
    <property type="entry name" value="NAD(P)-binding Rossmann-like Domain"/>
    <property type="match status" value="1"/>
</dbReference>
<dbReference type="AlphaFoldDB" id="A0A9Q0M7T5"/>
<dbReference type="GO" id="GO:0009247">
    <property type="term" value="P:glycolipid biosynthetic process"/>
    <property type="evidence" value="ECO:0007669"/>
    <property type="project" value="TreeGrafter"/>
</dbReference>
<dbReference type="InterPro" id="IPR051276">
    <property type="entry name" value="Saccharopine_DH-like_oxidrdct"/>
</dbReference>
<gene>
    <name evidence="4" type="ORF">RDWZM_005439</name>
</gene>
<dbReference type="SUPFAM" id="SSF51735">
    <property type="entry name" value="NAD(P)-binding Rossmann-fold domains"/>
    <property type="match status" value="1"/>
</dbReference>
<dbReference type="OMA" id="HATTLEC"/>
<comment type="caution">
    <text evidence="4">The sequence shown here is derived from an EMBL/GenBank/DDBJ whole genome shotgun (WGS) entry which is preliminary data.</text>
</comment>
<evidence type="ECO:0000313" key="5">
    <source>
        <dbReference type="Proteomes" id="UP001142055"/>
    </source>
</evidence>
<evidence type="ECO:0000256" key="1">
    <source>
        <dbReference type="ARBA" id="ARBA00038048"/>
    </source>
</evidence>
<proteinExistence type="inferred from homology"/>
<dbReference type="InterPro" id="IPR005097">
    <property type="entry name" value="Sacchrp_dh_NADP-bd"/>
</dbReference>
<sequence length="437" mass="49427">MKCYLDEMEPITGVVDLHRKISIYEADVNNFGSMTKAFGQSKLVLNCIGPYSLLGEPVVKACVESKSHYMDLSGEPLFLESMDLKYNQAARENGIYIVGSCGMDSIPSDIGTQYLKQKFNGQLNHVDHCLELWSHKDCKFSYATWISLLKERNLFTKQSRGYIVPFPGSDRSVVKRTQLYRYALFNELPVQMEAYYAIPDLKQLLRMMMLNFNLKLFTKYQFTEKLLKEYGHIFSMGLFKKNVFPNRDHLRENKFRLSLIGHGWPTSIPQLSMNEANMTKRSALIINGGDGAYTETATIAVQTALNLLDQISKQEINRTIPCGVITPASIIECELLVSKLIQEEVVVEDFEPVVEEAEVELVAEVHAVGPQDSVVVVDELVPTIVPSIRIDHDLSVEVRVEEEGRLAEEEEEEATPGIEVDAADVVVEEEEDRDVLN</sequence>
<accession>A0A9Q0M7T5</accession>
<dbReference type="PANTHER" id="PTHR12286">
    <property type="entry name" value="SACCHAROPINE DEHYDROGENASE-LIKE OXIDOREDUCTASE"/>
    <property type="match status" value="1"/>
</dbReference>
<dbReference type="PANTHER" id="PTHR12286:SF5">
    <property type="entry name" value="SACCHAROPINE DEHYDROGENASE-LIKE OXIDOREDUCTASE"/>
    <property type="match status" value="1"/>
</dbReference>
<evidence type="ECO:0000259" key="3">
    <source>
        <dbReference type="Pfam" id="PF03435"/>
    </source>
</evidence>
<evidence type="ECO:0000313" key="4">
    <source>
        <dbReference type="EMBL" id="KAJ6219627.1"/>
    </source>
</evidence>
<comment type="similarity">
    <text evidence="1">Belongs to the saccharopine dehydrogenase family.</text>
</comment>
<dbReference type="Pfam" id="PF03435">
    <property type="entry name" value="Sacchrp_dh_NADP"/>
    <property type="match status" value="1"/>
</dbReference>
<dbReference type="EMBL" id="JAPWDV010000002">
    <property type="protein sequence ID" value="KAJ6219627.1"/>
    <property type="molecule type" value="Genomic_DNA"/>
</dbReference>
<dbReference type="GO" id="GO:0005886">
    <property type="term" value="C:plasma membrane"/>
    <property type="evidence" value="ECO:0007669"/>
    <property type="project" value="TreeGrafter"/>
</dbReference>
<dbReference type="Proteomes" id="UP001142055">
    <property type="component" value="Chromosome 2"/>
</dbReference>
<dbReference type="InterPro" id="IPR036291">
    <property type="entry name" value="NAD(P)-bd_dom_sf"/>
</dbReference>
<dbReference type="GO" id="GO:0005739">
    <property type="term" value="C:mitochondrion"/>
    <property type="evidence" value="ECO:0007669"/>
    <property type="project" value="TreeGrafter"/>
</dbReference>
<evidence type="ECO:0000256" key="2">
    <source>
        <dbReference type="SAM" id="MobiDB-lite"/>
    </source>
</evidence>
<dbReference type="GO" id="GO:0005811">
    <property type="term" value="C:lipid droplet"/>
    <property type="evidence" value="ECO:0007669"/>
    <property type="project" value="TreeGrafter"/>
</dbReference>
<feature type="region of interest" description="Disordered" evidence="2">
    <location>
        <begin position="402"/>
        <end position="437"/>
    </location>
</feature>
<reference evidence="4" key="1">
    <citation type="submission" date="2022-12" db="EMBL/GenBank/DDBJ databases">
        <title>Genome assemblies of Blomia tropicalis.</title>
        <authorList>
            <person name="Cui Y."/>
        </authorList>
    </citation>
    <scope>NUCLEOTIDE SEQUENCE</scope>
    <source>
        <tissue evidence="4">Adult mites</tissue>
    </source>
</reference>